<dbReference type="InterPro" id="IPR006337">
    <property type="entry name" value="DgaE-like"/>
</dbReference>
<dbReference type="Pfam" id="PF03841">
    <property type="entry name" value="SelA"/>
    <property type="match status" value="1"/>
</dbReference>
<organism evidence="5 6">
    <name type="scientific">Virgibacillus dokdonensis</name>
    <dbReference type="NCBI Taxonomy" id="302167"/>
    <lineage>
        <taxon>Bacteria</taxon>
        <taxon>Bacillati</taxon>
        <taxon>Bacillota</taxon>
        <taxon>Bacilli</taxon>
        <taxon>Bacillales</taxon>
        <taxon>Bacillaceae</taxon>
        <taxon>Virgibacillus</taxon>
    </lineage>
</organism>
<sequence length="369" mass="40882">MCATKMKLKQVINASGRMSILGVSTLSNRVVHAMQEGAQHYYEMEELQREAGKRIANYLDTESAMVTNSASSAIVLAVAGLVTENNLYQIEHYLKVNQPKAHEFIIMMGHLVDYGAPVQTMIQLGGGKLKIVGYANGCSLDQIETAVTEQTSGIFFVQSHHCVQKNMPSIEEVSKVAKRLRIPFIIDAAAEEVFSPYVKYADLFIVSGSKAIAGPTSGILAGKEKYVSYAMKHLRGIGRAMKIGKESIFGLIQAMAEYQEIDSDSAHKNQWMILEKLKALDELPGIKVAVNQDEAGRDIYRARIYVNNEIAVCSATQITQALKEGKVAIYTRDYQVNNGYFEIDPRPLKEEDIPVIIARMQQILASKKV</sequence>
<dbReference type="NCBIfam" id="TIGR01437">
    <property type="entry name" value="selA_rel"/>
    <property type="match status" value="1"/>
</dbReference>
<dbReference type="InterPro" id="IPR015424">
    <property type="entry name" value="PyrdxlP-dep_Trfase"/>
</dbReference>
<evidence type="ECO:0000313" key="6">
    <source>
        <dbReference type="Proteomes" id="UP000234237"/>
    </source>
</evidence>
<evidence type="ECO:0000256" key="4">
    <source>
        <dbReference type="PIRSR" id="PIRSR618319-50"/>
    </source>
</evidence>
<dbReference type="GO" id="GO:0004125">
    <property type="term" value="F:L-seryl-tRNA(Sec) selenium transferase activity"/>
    <property type="evidence" value="ECO:0007669"/>
    <property type="project" value="UniProtKB-EC"/>
</dbReference>
<proteinExistence type="inferred from homology"/>
<dbReference type="Gene3D" id="3.40.640.10">
    <property type="entry name" value="Type I PLP-dependent aspartate aminotransferase-like (Major domain)"/>
    <property type="match status" value="1"/>
</dbReference>
<name>A0A2K9J0Z1_9BACI</name>
<accession>A0A2K9J0Z1</accession>
<dbReference type="Proteomes" id="UP000234237">
    <property type="component" value="Chromosome"/>
</dbReference>
<evidence type="ECO:0000313" key="5">
    <source>
        <dbReference type="EMBL" id="AUJ23671.1"/>
    </source>
</evidence>
<comment type="cofactor">
    <cofactor evidence="1 4">
        <name>pyridoxal 5'-phosphate</name>
        <dbReference type="ChEBI" id="CHEBI:597326"/>
    </cofactor>
</comment>
<keyword evidence="5" id="KW-0808">Transferase</keyword>
<dbReference type="EMBL" id="CP018622">
    <property type="protein sequence ID" value="AUJ23671.1"/>
    <property type="molecule type" value="Genomic_DNA"/>
</dbReference>
<feature type="modified residue" description="N6-(pyridoxal phosphate)lysine" evidence="4">
    <location>
        <position position="210"/>
    </location>
</feature>
<evidence type="ECO:0000256" key="1">
    <source>
        <dbReference type="ARBA" id="ARBA00001933"/>
    </source>
</evidence>
<evidence type="ECO:0000256" key="2">
    <source>
        <dbReference type="ARBA" id="ARBA00022898"/>
    </source>
</evidence>
<protein>
    <submittedName>
        <fullName evidence="5">L-seryl-tRNA(Sec) selenium transferase</fullName>
        <ecNumber evidence="5">2.9.1.1</ecNumber>
    </submittedName>
</protein>
<dbReference type="EC" id="2.9.1.1" evidence="5"/>
<dbReference type="PANTHER" id="PTHR32328">
    <property type="entry name" value="L-SERYL-TRNA(SEC) SELENIUM TRANSFERASE"/>
    <property type="match status" value="1"/>
</dbReference>
<dbReference type="AlphaFoldDB" id="A0A2K9J0Z1"/>
<reference evidence="6" key="1">
    <citation type="submission" date="2016-11" db="EMBL/GenBank/DDBJ databases">
        <title>Complete genome sequence of Virgibacillus pantothenticus 21D, a halophilic bacterium isolated from the deep hypersaline anoxic basin Discovery in the Mediterranean Sea.</title>
        <authorList>
            <person name="Zeaiter Z."/>
            <person name="Booth J.M."/>
            <person name="Prosdocimi E.M."/>
            <person name="Mapelli F."/>
            <person name="Fusi M."/>
            <person name="Daffonchio D."/>
            <person name="Borin S."/>
            <person name="Crotti E."/>
        </authorList>
    </citation>
    <scope>NUCLEOTIDE SEQUENCE [LARGE SCALE GENOMIC DNA]</scope>
    <source>
        <strain evidence="6">21D</strain>
    </source>
</reference>
<evidence type="ECO:0000256" key="3">
    <source>
        <dbReference type="ARBA" id="ARBA00044507"/>
    </source>
</evidence>
<dbReference type="InterPro" id="IPR015421">
    <property type="entry name" value="PyrdxlP-dep_Trfase_major"/>
</dbReference>
<dbReference type="SUPFAM" id="SSF53383">
    <property type="entry name" value="PLP-dependent transferases"/>
    <property type="match status" value="1"/>
</dbReference>
<dbReference type="InterPro" id="IPR018319">
    <property type="entry name" value="SelA-like"/>
</dbReference>
<keyword evidence="2 4" id="KW-0663">Pyridoxal phosphate</keyword>
<dbReference type="KEGG" id="vpn:A21D_00558"/>
<comment type="similarity">
    <text evidence="3">Belongs to the SelA family.</text>
</comment>
<dbReference type="PANTHER" id="PTHR32328:SF0">
    <property type="entry name" value="L-SERYL-TRNA(SEC) SELENIUM TRANSFERASE"/>
    <property type="match status" value="1"/>
</dbReference>
<gene>
    <name evidence="5" type="primary">selA</name>
    <name evidence="5" type="ORF">A21D_00558</name>
</gene>